<keyword evidence="2" id="KW-1133">Transmembrane helix</keyword>
<organism evidence="3 4">
    <name type="scientific">Ascaris lumbricoides</name>
    <name type="common">Giant roundworm</name>
    <dbReference type="NCBI Taxonomy" id="6252"/>
    <lineage>
        <taxon>Eukaryota</taxon>
        <taxon>Metazoa</taxon>
        <taxon>Ecdysozoa</taxon>
        <taxon>Nematoda</taxon>
        <taxon>Chromadorea</taxon>
        <taxon>Rhabditida</taxon>
        <taxon>Spirurina</taxon>
        <taxon>Ascaridomorpha</taxon>
        <taxon>Ascaridoidea</taxon>
        <taxon>Ascarididae</taxon>
        <taxon>Ascaris</taxon>
    </lineage>
</organism>
<proteinExistence type="predicted"/>
<reference evidence="4" key="1">
    <citation type="submission" date="2017-02" db="UniProtKB">
        <authorList>
            <consortium name="WormBaseParasite"/>
        </authorList>
    </citation>
    <scope>IDENTIFICATION</scope>
</reference>
<protein>
    <submittedName>
        <fullName evidence="4">Uncharacterized protein</fullName>
    </submittedName>
</protein>
<keyword evidence="2" id="KW-0472">Membrane</keyword>
<evidence type="ECO:0000256" key="1">
    <source>
        <dbReference type="SAM" id="MobiDB-lite"/>
    </source>
</evidence>
<sequence length="337" mass="38677">MWLRDLDFKEFGFCLEVLEAQEKPNSRREATEVMLSEPLSDKNTKSSCIAAFKVKVAADLVDCLPQEAYYLPIDDTIWLSANRGNATMTKKCLDLLQFYISKGDIQPKDIRVVITNGTSFSRKHFTMVGIDVYMNATNDLLILIENPVQETPTAERKLRKGMEAWHSVAIGIAIAILFALAIFGAHFILIHFRRRLHNSRSNRQENHIISKQSIPPDYEFDRAISQKIERIRESLNNESQSSVARRQASYTSIKDELTKRADLETLEEKRTMDDFVKKMRVQFPELTERTQKEIIEGDETENKLNVEKKESQRTVSSMISDRSYASNTAINTSDVTQ</sequence>
<feature type="region of interest" description="Disordered" evidence="1">
    <location>
        <begin position="297"/>
        <end position="337"/>
    </location>
</feature>
<dbReference type="Proteomes" id="UP000036681">
    <property type="component" value="Unplaced"/>
</dbReference>
<evidence type="ECO:0000313" key="4">
    <source>
        <dbReference type="WBParaSite" id="ALUE_0001201601-mRNA-1"/>
    </source>
</evidence>
<dbReference type="WBParaSite" id="ALUE_0001201601-mRNA-1">
    <property type="protein sequence ID" value="ALUE_0001201601-mRNA-1"/>
    <property type="gene ID" value="ALUE_0001201601"/>
</dbReference>
<keyword evidence="2" id="KW-0812">Transmembrane</keyword>
<name>A0A0M3I555_ASCLU</name>
<evidence type="ECO:0000313" key="3">
    <source>
        <dbReference type="Proteomes" id="UP000036681"/>
    </source>
</evidence>
<feature type="compositionally biased region" description="Basic and acidic residues" evidence="1">
    <location>
        <begin position="297"/>
        <end position="312"/>
    </location>
</feature>
<evidence type="ECO:0000256" key="2">
    <source>
        <dbReference type="SAM" id="Phobius"/>
    </source>
</evidence>
<feature type="transmembrane region" description="Helical" evidence="2">
    <location>
        <begin position="164"/>
        <end position="190"/>
    </location>
</feature>
<accession>A0A0M3I555</accession>
<dbReference type="AlphaFoldDB" id="A0A0M3I555"/>
<keyword evidence="3" id="KW-1185">Reference proteome</keyword>
<feature type="compositionally biased region" description="Polar residues" evidence="1">
    <location>
        <begin position="313"/>
        <end position="337"/>
    </location>
</feature>